<reference evidence="1" key="1">
    <citation type="submission" date="2014-09" db="EMBL/GenBank/DDBJ databases">
        <authorList>
            <person name="Magalhaes I.L.F."/>
            <person name="Oliveira U."/>
            <person name="Santos F.R."/>
            <person name="Vidigal T.H.D.A."/>
            <person name="Brescovit A.D."/>
            <person name="Santos A.J."/>
        </authorList>
    </citation>
    <scope>NUCLEOTIDE SEQUENCE</scope>
    <source>
        <tissue evidence="1">Shoot tissue taken approximately 20 cm above the soil surface</tissue>
    </source>
</reference>
<organism evidence="1">
    <name type="scientific">Arundo donax</name>
    <name type="common">Giant reed</name>
    <name type="synonym">Donax arundinaceus</name>
    <dbReference type="NCBI Taxonomy" id="35708"/>
    <lineage>
        <taxon>Eukaryota</taxon>
        <taxon>Viridiplantae</taxon>
        <taxon>Streptophyta</taxon>
        <taxon>Embryophyta</taxon>
        <taxon>Tracheophyta</taxon>
        <taxon>Spermatophyta</taxon>
        <taxon>Magnoliopsida</taxon>
        <taxon>Liliopsida</taxon>
        <taxon>Poales</taxon>
        <taxon>Poaceae</taxon>
        <taxon>PACMAD clade</taxon>
        <taxon>Arundinoideae</taxon>
        <taxon>Arundineae</taxon>
        <taxon>Arundo</taxon>
    </lineage>
</organism>
<dbReference type="InterPro" id="IPR044162">
    <property type="entry name" value="PHOS32/34"/>
</dbReference>
<protein>
    <submittedName>
        <fullName evidence="1">Uncharacterized protein</fullName>
    </submittedName>
</protein>
<sequence>MIMGSRGFGASRRVEKGRLGSVSDYCVTTASVPRWLCATLMVLLQQVEAMAMPWGMSWVRCLKMSLCTMKHRRGKKRNESPRSH</sequence>
<dbReference type="PANTHER" id="PTHR31966">
    <property type="entry name" value="OS01G0783500 PROTEIN"/>
    <property type="match status" value="1"/>
</dbReference>
<proteinExistence type="predicted"/>
<dbReference type="Gene3D" id="3.40.50.620">
    <property type="entry name" value="HUPs"/>
    <property type="match status" value="1"/>
</dbReference>
<name>A0A0A9F4J0_ARUDO</name>
<reference evidence="1" key="2">
    <citation type="journal article" date="2015" name="Data Brief">
        <title>Shoot transcriptome of the giant reed, Arundo donax.</title>
        <authorList>
            <person name="Barrero R.A."/>
            <person name="Guerrero F.D."/>
            <person name="Moolhuijzen P."/>
            <person name="Goolsby J.A."/>
            <person name="Tidwell J."/>
            <person name="Bellgard S.E."/>
            <person name="Bellgard M.I."/>
        </authorList>
    </citation>
    <scope>NUCLEOTIDE SEQUENCE</scope>
    <source>
        <tissue evidence="1">Shoot tissue taken approximately 20 cm above the soil surface</tissue>
    </source>
</reference>
<dbReference type="AlphaFoldDB" id="A0A0A9F4J0"/>
<dbReference type="InterPro" id="IPR014729">
    <property type="entry name" value="Rossmann-like_a/b/a_fold"/>
</dbReference>
<dbReference type="EMBL" id="GBRH01190634">
    <property type="protein sequence ID" value="JAE07262.1"/>
    <property type="molecule type" value="Transcribed_RNA"/>
</dbReference>
<evidence type="ECO:0000313" key="1">
    <source>
        <dbReference type="EMBL" id="JAE07262.1"/>
    </source>
</evidence>
<accession>A0A0A9F4J0</accession>
<dbReference type="PANTHER" id="PTHR31966:SF3">
    <property type="entry name" value="OS05G0501700 PROTEIN"/>
    <property type="match status" value="1"/>
</dbReference>